<dbReference type="Proteomes" id="UP000821845">
    <property type="component" value="Chromosome 8"/>
</dbReference>
<keyword evidence="2" id="KW-1185">Reference proteome</keyword>
<comment type="caution">
    <text evidence="1">The sequence shown here is derived from an EMBL/GenBank/DDBJ whole genome shotgun (WGS) entry which is preliminary data.</text>
</comment>
<evidence type="ECO:0000313" key="1">
    <source>
        <dbReference type="EMBL" id="KAH6923601.1"/>
    </source>
</evidence>
<organism evidence="1 2">
    <name type="scientific">Hyalomma asiaticum</name>
    <name type="common">Tick</name>
    <dbReference type="NCBI Taxonomy" id="266040"/>
    <lineage>
        <taxon>Eukaryota</taxon>
        <taxon>Metazoa</taxon>
        <taxon>Ecdysozoa</taxon>
        <taxon>Arthropoda</taxon>
        <taxon>Chelicerata</taxon>
        <taxon>Arachnida</taxon>
        <taxon>Acari</taxon>
        <taxon>Parasitiformes</taxon>
        <taxon>Ixodida</taxon>
        <taxon>Ixodoidea</taxon>
        <taxon>Ixodidae</taxon>
        <taxon>Hyalomminae</taxon>
        <taxon>Hyalomma</taxon>
    </lineage>
</organism>
<sequence length="172" mass="18737">MVVPNSDLSEADSPGDDGGMSGPPYHMDLQGSSDSDSELGDGDSVDLGGYQLLPQDPDQASDMEEPEEEQEASPGFMASPEEEPEEEQEASPGFMALPEAPSEWRPTEEMLRPAEPRPVEPLGQAQIQAIQAAMAGFELPSSHLPPWAKDVPEEEWKQCLYRKLRGLAEQQS</sequence>
<gene>
    <name evidence="1" type="ORF">HPB50_003227</name>
</gene>
<protein>
    <submittedName>
        <fullName evidence="1">Uncharacterized protein</fullName>
    </submittedName>
</protein>
<dbReference type="EMBL" id="CM023488">
    <property type="protein sequence ID" value="KAH6923601.1"/>
    <property type="molecule type" value="Genomic_DNA"/>
</dbReference>
<accession>A0ACB7RPJ6</accession>
<reference evidence="1" key="1">
    <citation type="submission" date="2020-05" db="EMBL/GenBank/DDBJ databases">
        <title>Large-scale comparative analyses of tick genomes elucidate their genetic diversity and vector capacities.</title>
        <authorList>
            <person name="Jia N."/>
            <person name="Wang J."/>
            <person name="Shi W."/>
            <person name="Du L."/>
            <person name="Sun Y."/>
            <person name="Zhan W."/>
            <person name="Jiang J."/>
            <person name="Wang Q."/>
            <person name="Zhang B."/>
            <person name="Ji P."/>
            <person name="Sakyi L.B."/>
            <person name="Cui X."/>
            <person name="Yuan T."/>
            <person name="Jiang B."/>
            <person name="Yang W."/>
            <person name="Lam T.T.-Y."/>
            <person name="Chang Q."/>
            <person name="Ding S."/>
            <person name="Wang X."/>
            <person name="Zhu J."/>
            <person name="Ruan X."/>
            <person name="Zhao L."/>
            <person name="Wei J."/>
            <person name="Que T."/>
            <person name="Du C."/>
            <person name="Cheng J."/>
            <person name="Dai P."/>
            <person name="Han X."/>
            <person name="Huang E."/>
            <person name="Gao Y."/>
            <person name="Liu J."/>
            <person name="Shao H."/>
            <person name="Ye R."/>
            <person name="Li L."/>
            <person name="Wei W."/>
            <person name="Wang X."/>
            <person name="Wang C."/>
            <person name="Yang T."/>
            <person name="Huo Q."/>
            <person name="Li W."/>
            <person name="Guo W."/>
            <person name="Chen H."/>
            <person name="Zhou L."/>
            <person name="Ni X."/>
            <person name="Tian J."/>
            <person name="Zhou Y."/>
            <person name="Sheng Y."/>
            <person name="Liu T."/>
            <person name="Pan Y."/>
            <person name="Xia L."/>
            <person name="Li J."/>
            <person name="Zhao F."/>
            <person name="Cao W."/>
        </authorList>
    </citation>
    <scope>NUCLEOTIDE SEQUENCE</scope>
    <source>
        <strain evidence="1">Hyas-2018</strain>
    </source>
</reference>
<proteinExistence type="predicted"/>
<evidence type="ECO:0000313" key="2">
    <source>
        <dbReference type="Proteomes" id="UP000821845"/>
    </source>
</evidence>
<name>A0ACB7RPJ6_HYAAI</name>